<dbReference type="OrthoDB" id="9793035at2"/>
<dbReference type="EMBL" id="CP000471">
    <property type="protein sequence ID" value="ABK42876.1"/>
    <property type="molecule type" value="Genomic_DNA"/>
</dbReference>
<dbReference type="InterPro" id="IPR018181">
    <property type="entry name" value="Heat_shock_70_CS"/>
</dbReference>
<accession>A0L4I3</accession>
<evidence type="ECO:0000256" key="1">
    <source>
        <dbReference type="ARBA" id="ARBA00007381"/>
    </source>
</evidence>
<dbReference type="PROSITE" id="PS00329">
    <property type="entry name" value="HSP70_2"/>
    <property type="match status" value="1"/>
</dbReference>
<sequence>MKFAAIDIGSNAVRLFIAHVYETGQAMPIVRKDDLYRVPLRLGADAFVRGEITPETEQQFVVVMQAFRKLIDFFQPLDMLACATSALRTARNGHEVVMRVSREANINIEIIEGQREAELIALNRADGSFDQDHFLFIDVGGGSTELTLLAKGRQVEATSFPIGTVRIKENLVDSEIWSEMKRWIKVKAAPYPHLTAIGSGGNINKLVRMGGDKQAKQMQRDEISKLLKTLRGMTNEQRMRELGMRPDRADVIVPAGEIFLSTMKWAKIKKIIVPQFGLSDGMVHYLYRRHVEGQGGRIIS</sequence>
<dbReference type="AlphaFoldDB" id="A0L4I3"/>
<dbReference type="InterPro" id="IPR003695">
    <property type="entry name" value="Ppx_GppA_N"/>
</dbReference>
<evidence type="ECO:0000313" key="4">
    <source>
        <dbReference type="Proteomes" id="UP000002586"/>
    </source>
</evidence>
<keyword evidence="4" id="KW-1185">Reference proteome</keyword>
<dbReference type="Gene3D" id="3.30.420.40">
    <property type="match status" value="1"/>
</dbReference>
<dbReference type="PANTHER" id="PTHR30005:SF0">
    <property type="entry name" value="RETROGRADE REGULATION PROTEIN 2"/>
    <property type="match status" value="1"/>
</dbReference>
<dbReference type="PANTHER" id="PTHR30005">
    <property type="entry name" value="EXOPOLYPHOSPHATASE"/>
    <property type="match status" value="1"/>
</dbReference>
<dbReference type="GO" id="GO:0016462">
    <property type="term" value="F:pyrophosphatase activity"/>
    <property type="evidence" value="ECO:0007669"/>
    <property type="project" value="TreeGrafter"/>
</dbReference>
<dbReference type="InterPro" id="IPR050273">
    <property type="entry name" value="GppA/Ppx_hydrolase"/>
</dbReference>
<dbReference type="STRING" id="156889.Mmc1_0350"/>
<dbReference type="RefSeq" id="WP_011712046.1">
    <property type="nucleotide sequence ID" value="NC_008576.1"/>
</dbReference>
<dbReference type="Gene3D" id="3.30.420.150">
    <property type="entry name" value="Exopolyphosphatase. Domain 2"/>
    <property type="match status" value="1"/>
</dbReference>
<protein>
    <submittedName>
        <fullName evidence="3">Ppx/GppA phosphatase</fullName>
    </submittedName>
</protein>
<comment type="similarity">
    <text evidence="1">Belongs to the heat shock protein 70 family.</text>
</comment>
<name>A0L4I3_MAGMM</name>
<dbReference type="KEGG" id="mgm:Mmc1_0350"/>
<feature type="domain" description="Ppx/GppA phosphatase N-terminal" evidence="2">
    <location>
        <begin position="39"/>
        <end position="285"/>
    </location>
</feature>
<proteinExistence type="inferred from homology"/>
<evidence type="ECO:0000259" key="2">
    <source>
        <dbReference type="Pfam" id="PF02541"/>
    </source>
</evidence>
<dbReference type="Proteomes" id="UP000002586">
    <property type="component" value="Chromosome"/>
</dbReference>
<reference evidence="3 4" key="2">
    <citation type="journal article" date="2012" name="Int. J. Syst. Evol. Microbiol.">
        <title>Magnetococcus marinus gen. nov., sp. nov., a marine, magnetotactic bacterium that represents a novel lineage (Magnetococcaceae fam. nov.; Magnetococcales ord. nov.) at the base of the Alphaproteobacteria.</title>
        <authorList>
            <person name="Bazylinski D.A."/>
            <person name="Williams T.J."/>
            <person name="Lefevre C.T."/>
            <person name="Berg R.J."/>
            <person name="Zhang C.L."/>
            <person name="Bowser S.S."/>
            <person name="Dean A.J."/>
            <person name="Beveridge T.J."/>
        </authorList>
    </citation>
    <scope>NUCLEOTIDE SEQUENCE [LARGE SCALE GENOMIC DNA]</scope>
    <source>
        <strain evidence="4">ATCC BAA-1437 / JCM 17883 / MC-1</strain>
    </source>
</reference>
<dbReference type="InterPro" id="IPR043129">
    <property type="entry name" value="ATPase_NBD"/>
</dbReference>
<gene>
    <name evidence="3" type="ordered locus">Mmc1_0350</name>
</gene>
<dbReference type="HOGENOM" id="CLU_025908_1_3_5"/>
<dbReference type="eggNOG" id="COG0248">
    <property type="taxonomic scope" value="Bacteria"/>
</dbReference>
<organism evidence="3 4">
    <name type="scientific">Magnetococcus marinus (strain ATCC BAA-1437 / JCM 17883 / MC-1)</name>
    <dbReference type="NCBI Taxonomy" id="156889"/>
    <lineage>
        <taxon>Bacteria</taxon>
        <taxon>Pseudomonadati</taxon>
        <taxon>Pseudomonadota</taxon>
        <taxon>Magnetococcia</taxon>
        <taxon>Magnetococcales</taxon>
        <taxon>Magnetococcaceae</taxon>
        <taxon>Magnetococcus</taxon>
    </lineage>
</organism>
<evidence type="ECO:0000313" key="3">
    <source>
        <dbReference type="EMBL" id="ABK42876.1"/>
    </source>
</evidence>
<dbReference type="CDD" id="cd24006">
    <property type="entry name" value="ASKHA_NBD_PPX_GppA"/>
    <property type="match status" value="1"/>
</dbReference>
<reference evidence="4" key="1">
    <citation type="journal article" date="2009" name="Appl. Environ. Microbiol.">
        <title>Complete genome sequence of the chemolithoautotrophic marine magnetotactic coccus strain MC-1.</title>
        <authorList>
            <person name="Schubbe S."/>
            <person name="Williams T.J."/>
            <person name="Xie G."/>
            <person name="Kiss H.E."/>
            <person name="Brettin T.S."/>
            <person name="Martinez D."/>
            <person name="Ross C.A."/>
            <person name="Schuler D."/>
            <person name="Cox B.L."/>
            <person name="Nealson K.H."/>
            <person name="Bazylinski D.A."/>
        </authorList>
    </citation>
    <scope>NUCLEOTIDE SEQUENCE [LARGE SCALE GENOMIC DNA]</scope>
    <source>
        <strain evidence="4">ATCC BAA-1437 / JCM 17883 / MC-1</strain>
    </source>
</reference>
<dbReference type="Pfam" id="PF02541">
    <property type="entry name" value="Ppx-GppA"/>
    <property type="match status" value="1"/>
</dbReference>
<dbReference type="SUPFAM" id="SSF53067">
    <property type="entry name" value="Actin-like ATPase domain"/>
    <property type="match status" value="2"/>
</dbReference>